<dbReference type="EMBL" id="JH795939">
    <property type="protein sequence ID" value="EJT96462.1"/>
    <property type="molecule type" value="Genomic_DNA"/>
</dbReference>
<dbReference type="AlphaFoldDB" id="M5FY42"/>
<dbReference type="HOGENOM" id="CLU_700246_0_0_1"/>
<reference evidence="3 4" key="1">
    <citation type="journal article" date="2012" name="Science">
        <title>The Paleozoic origin of enzymatic lignin decomposition reconstructed from 31 fungal genomes.</title>
        <authorList>
            <person name="Floudas D."/>
            <person name="Binder M."/>
            <person name="Riley R."/>
            <person name="Barry K."/>
            <person name="Blanchette R.A."/>
            <person name="Henrissat B."/>
            <person name="Martinez A.T."/>
            <person name="Otillar R."/>
            <person name="Spatafora J.W."/>
            <person name="Yadav J.S."/>
            <person name="Aerts A."/>
            <person name="Benoit I."/>
            <person name="Boyd A."/>
            <person name="Carlson A."/>
            <person name="Copeland A."/>
            <person name="Coutinho P.M."/>
            <person name="de Vries R.P."/>
            <person name="Ferreira P."/>
            <person name="Findley K."/>
            <person name="Foster B."/>
            <person name="Gaskell J."/>
            <person name="Glotzer D."/>
            <person name="Gorecki P."/>
            <person name="Heitman J."/>
            <person name="Hesse C."/>
            <person name="Hori C."/>
            <person name="Igarashi K."/>
            <person name="Jurgens J.A."/>
            <person name="Kallen N."/>
            <person name="Kersten P."/>
            <person name="Kohler A."/>
            <person name="Kuees U."/>
            <person name="Kumar T.K.A."/>
            <person name="Kuo A."/>
            <person name="LaButti K."/>
            <person name="Larrondo L.F."/>
            <person name="Lindquist E."/>
            <person name="Ling A."/>
            <person name="Lombard V."/>
            <person name="Lucas S."/>
            <person name="Lundell T."/>
            <person name="Martin R."/>
            <person name="McLaughlin D.J."/>
            <person name="Morgenstern I."/>
            <person name="Morin E."/>
            <person name="Murat C."/>
            <person name="Nagy L.G."/>
            <person name="Nolan M."/>
            <person name="Ohm R.A."/>
            <person name="Patyshakuliyeva A."/>
            <person name="Rokas A."/>
            <person name="Ruiz-Duenas F.J."/>
            <person name="Sabat G."/>
            <person name="Salamov A."/>
            <person name="Samejima M."/>
            <person name="Schmutz J."/>
            <person name="Slot J.C."/>
            <person name="St John F."/>
            <person name="Stenlid J."/>
            <person name="Sun H."/>
            <person name="Sun S."/>
            <person name="Syed K."/>
            <person name="Tsang A."/>
            <person name="Wiebenga A."/>
            <person name="Young D."/>
            <person name="Pisabarro A."/>
            <person name="Eastwood D.C."/>
            <person name="Martin F."/>
            <person name="Cullen D."/>
            <person name="Grigoriev I.V."/>
            <person name="Hibbett D.S."/>
        </authorList>
    </citation>
    <scope>NUCLEOTIDE SEQUENCE [LARGE SCALE GENOMIC DNA]</scope>
    <source>
        <strain evidence="3 4">DJM-731 SS1</strain>
    </source>
</reference>
<evidence type="ECO:0000313" key="4">
    <source>
        <dbReference type="Proteomes" id="UP000030653"/>
    </source>
</evidence>
<protein>
    <recommendedName>
        <fullName evidence="2">Aminoglycoside phosphotransferase domain-containing protein</fullName>
    </recommendedName>
</protein>
<dbReference type="Pfam" id="PF01636">
    <property type="entry name" value="APH"/>
    <property type="match status" value="1"/>
</dbReference>
<evidence type="ECO:0000259" key="2">
    <source>
        <dbReference type="Pfam" id="PF01636"/>
    </source>
</evidence>
<proteinExistence type="predicted"/>
<name>M5FY42_DACPD</name>
<dbReference type="Proteomes" id="UP000030653">
    <property type="component" value="Unassembled WGS sequence"/>
</dbReference>
<dbReference type="InterPro" id="IPR011009">
    <property type="entry name" value="Kinase-like_dom_sf"/>
</dbReference>
<dbReference type="InterPro" id="IPR051678">
    <property type="entry name" value="AGP_Transferase"/>
</dbReference>
<dbReference type="PANTHER" id="PTHR21310">
    <property type="entry name" value="AMINOGLYCOSIDE PHOSPHOTRANSFERASE-RELATED-RELATED"/>
    <property type="match status" value="1"/>
</dbReference>
<dbReference type="RefSeq" id="XP_040623360.1">
    <property type="nucleotide sequence ID" value="XM_040769492.1"/>
</dbReference>
<dbReference type="InterPro" id="IPR002575">
    <property type="entry name" value="Aminoglycoside_PTrfase"/>
</dbReference>
<evidence type="ECO:0000313" key="3">
    <source>
        <dbReference type="EMBL" id="EJT96462.1"/>
    </source>
</evidence>
<accession>M5FY42</accession>
<evidence type="ECO:0000256" key="1">
    <source>
        <dbReference type="SAM" id="MobiDB-lite"/>
    </source>
</evidence>
<sequence length="394" mass="45025">MDHLGVWTTISSTSPPSNEVPSPGPALRPTLRRARSVGSLMRRSPGSEPLQLLQHSKEEGDNYGILKIPNRGLRMAHRWGRMHNLLLTPTPLPSTWEHLICKQFLTRGPPPEFSMQDVLNAAPLDCFQVRQGAATKYGFVKYGPGVMAREAAAMELLRDVSRLPIPQVRQVYRVGHRIHYILMDEVKDMTLYDALKSGGYPLKEEDIRAIAYQLGKLIRHLQSLPAGDRMGSWPLCPYDDQTFVPPAGSVFSNIDQFDEYLLCRLERQFYWPSRKYLELSRDEYHTMRQREQRLVYTNGDIGLDSITIKQDETGKWRITWFLDWGTFGIFPQWYEGAQLRHRIGSEFVTLKAPGGWCDQFMDAYEEGRGSVEWSPPTYALFTVEAALGDPFEAG</sequence>
<feature type="compositionally biased region" description="Polar residues" evidence="1">
    <location>
        <begin position="8"/>
        <end position="20"/>
    </location>
</feature>
<dbReference type="PANTHER" id="PTHR21310:SF15">
    <property type="entry name" value="AMINOGLYCOSIDE PHOSPHOTRANSFERASE DOMAIN-CONTAINING PROTEIN"/>
    <property type="match status" value="1"/>
</dbReference>
<feature type="region of interest" description="Disordered" evidence="1">
    <location>
        <begin position="1"/>
        <end position="30"/>
    </location>
</feature>
<dbReference type="OrthoDB" id="5598852at2759"/>
<organism evidence="3 4">
    <name type="scientific">Dacryopinax primogenitus (strain DJM 731)</name>
    <name type="common">Brown rot fungus</name>
    <dbReference type="NCBI Taxonomy" id="1858805"/>
    <lineage>
        <taxon>Eukaryota</taxon>
        <taxon>Fungi</taxon>
        <taxon>Dikarya</taxon>
        <taxon>Basidiomycota</taxon>
        <taxon>Agaricomycotina</taxon>
        <taxon>Dacrymycetes</taxon>
        <taxon>Dacrymycetales</taxon>
        <taxon>Dacrymycetaceae</taxon>
        <taxon>Dacryopinax</taxon>
    </lineage>
</organism>
<keyword evidence="4" id="KW-1185">Reference proteome</keyword>
<feature type="domain" description="Aminoglycoside phosphotransferase" evidence="2">
    <location>
        <begin position="147"/>
        <end position="370"/>
    </location>
</feature>
<dbReference type="SUPFAM" id="SSF56112">
    <property type="entry name" value="Protein kinase-like (PK-like)"/>
    <property type="match status" value="1"/>
</dbReference>
<gene>
    <name evidence="3" type="ORF">DACRYDRAFT_112740</name>
</gene>
<dbReference type="GeneID" id="63684554"/>